<accession>A0A7K3WD31</accession>
<organism evidence="2 3">
    <name type="scientific">Goekera deserti</name>
    <dbReference type="NCBI Taxonomy" id="2497753"/>
    <lineage>
        <taxon>Bacteria</taxon>
        <taxon>Bacillati</taxon>
        <taxon>Actinomycetota</taxon>
        <taxon>Actinomycetes</taxon>
        <taxon>Geodermatophilales</taxon>
        <taxon>Geodermatophilaceae</taxon>
        <taxon>Goekera</taxon>
    </lineage>
</organism>
<dbReference type="InterPro" id="IPR036514">
    <property type="entry name" value="SGNH_hydro_sf"/>
</dbReference>
<protein>
    <submittedName>
        <fullName evidence="2">SGNH/GDSL hydrolase family protein</fullName>
    </submittedName>
</protein>
<evidence type="ECO:0000313" key="2">
    <source>
        <dbReference type="EMBL" id="NEL53849.1"/>
    </source>
</evidence>
<dbReference type="Proteomes" id="UP000470470">
    <property type="component" value="Unassembled WGS sequence"/>
</dbReference>
<dbReference type="SUPFAM" id="SSF52266">
    <property type="entry name" value="SGNH hydrolase"/>
    <property type="match status" value="1"/>
</dbReference>
<evidence type="ECO:0000313" key="3">
    <source>
        <dbReference type="Proteomes" id="UP000470470"/>
    </source>
</evidence>
<dbReference type="EMBL" id="JAAGWK010000010">
    <property type="protein sequence ID" value="NEL53849.1"/>
    <property type="molecule type" value="Genomic_DNA"/>
</dbReference>
<dbReference type="AlphaFoldDB" id="A0A7K3WD31"/>
<comment type="caution">
    <text evidence="2">The sequence shown here is derived from an EMBL/GenBank/DDBJ whole genome shotgun (WGS) entry which is preliminary data.</text>
</comment>
<proteinExistence type="predicted"/>
<sequence>MPTHTTRARALVLVLTAVLAVLGLGVAPASARPADRTPPAGSTYLALGDSVPFGFRANNPGGYADAADFVGYPELVAQDLGLRLLNATCPGETTSSFIDVTAASNGCTNRNGVAGAYRDFAPLHVPYPLPESQLDYAVQTLRATPDVSLVTLQLGANNAFICQTSTPGRCTGADEQAALLGQVQGELDQILTALREQAHYTGRIVVVTYYALQYSGGQSLSTLVLDTAIAATAREHDATIANGYAAFLPRARQAGGSSVAAGLVLPGDVHPTADGQRLLADAVEHVLRRR</sequence>
<dbReference type="Gene3D" id="3.40.50.1110">
    <property type="entry name" value="SGNH hydrolase"/>
    <property type="match status" value="1"/>
</dbReference>
<name>A0A7K3WD31_9ACTN</name>
<dbReference type="InterPro" id="IPR013830">
    <property type="entry name" value="SGNH_hydro"/>
</dbReference>
<keyword evidence="2" id="KW-0378">Hydrolase</keyword>
<keyword evidence="3" id="KW-1185">Reference proteome</keyword>
<dbReference type="Pfam" id="PF13472">
    <property type="entry name" value="Lipase_GDSL_2"/>
    <property type="match status" value="1"/>
</dbReference>
<dbReference type="GO" id="GO:0016787">
    <property type="term" value="F:hydrolase activity"/>
    <property type="evidence" value="ECO:0007669"/>
    <property type="project" value="UniProtKB-KW"/>
</dbReference>
<dbReference type="RefSeq" id="WP_152729790.1">
    <property type="nucleotide sequence ID" value="NZ_JAABOZ010000002.1"/>
</dbReference>
<feature type="domain" description="SGNH hydrolase-type esterase" evidence="1">
    <location>
        <begin position="46"/>
        <end position="278"/>
    </location>
</feature>
<evidence type="ECO:0000259" key="1">
    <source>
        <dbReference type="Pfam" id="PF13472"/>
    </source>
</evidence>
<reference evidence="2 3" key="1">
    <citation type="submission" date="2020-02" db="EMBL/GenBank/DDBJ databases">
        <title>The whole genome sequence of CPCC 205119.</title>
        <authorList>
            <person name="Jiang Z."/>
        </authorList>
    </citation>
    <scope>NUCLEOTIDE SEQUENCE [LARGE SCALE GENOMIC DNA]</scope>
    <source>
        <strain evidence="2 3">CPCC 205119</strain>
    </source>
</reference>
<gene>
    <name evidence="2" type="ORF">G1H19_07535</name>
</gene>